<name>A0A2T3H6G6_9GAMM</name>
<reference evidence="3" key="2">
    <citation type="submission" date="2021-05" db="EMBL/GenBank/DDBJ databases">
        <title>Molecular characterization for Shewanella algae harboring chromosomal blaOXA-55-like strains isolated from clinical and environment sample.</title>
        <authorList>
            <person name="Ohama Y."/>
            <person name="Aoki K."/>
            <person name="Harada S."/>
            <person name="Moriya K."/>
            <person name="Ishii Y."/>
            <person name="Tateda K."/>
        </authorList>
    </citation>
    <scope>NUCLEOTIDE SEQUENCE</scope>
    <source>
        <strain evidence="3">TUM17379</strain>
    </source>
</reference>
<dbReference type="EMBL" id="UGYO01000001">
    <property type="protein sequence ID" value="SUI51050.1"/>
    <property type="molecule type" value="Genomic_DNA"/>
</dbReference>
<keyword evidence="2" id="KW-0472">Membrane</keyword>
<proteinExistence type="predicted"/>
<dbReference type="EMBL" id="AP024613">
    <property type="protein sequence ID" value="BCV43967.1"/>
    <property type="molecule type" value="Genomic_DNA"/>
</dbReference>
<evidence type="ECO:0000313" key="3">
    <source>
        <dbReference type="EMBL" id="BCV43967.1"/>
    </source>
</evidence>
<dbReference type="GeneID" id="93808035"/>
<keyword evidence="2" id="KW-1133">Transmembrane helix</keyword>
<dbReference type="SUPFAM" id="SSF161270">
    <property type="entry name" value="PspA lactotransferrin-binding region"/>
    <property type="match status" value="1"/>
</dbReference>
<gene>
    <name evidence="4" type="ORF">NCTC10738_00600</name>
    <name evidence="3" type="ORF">TUM17379_09850</name>
</gene>
<dbReference type="Proteomes" id="UP000254069">
    <property type="component" value="Unassembled WGS sequence"/>
</dbReference>
<feature type="coiled-coil region" evidence="1">
    <location>
        <begin position="28"/>
        <end position="55"/>
    </location>
</feature>
<protein>
    <recommendedName>
        <fullName evidence="6">Phage shock protein B</fullName>
    </recommendedName>
</protein>
<keyword evidence="1" id="KW-0175">Coiled coil</keyword>
<organism evidence="4 5">
    <name type="scientific">Shewanella algae</name>
    <dbReference type="NCBI Taxonomy" id="38313"/>
    <lineage>
        <taxon>Bacteria</taxon>
        <taxon>Pseudomonadati</taxon>
        <taxon>Pseudomonadota</taxon>
        <taxon>Gammaproteobacteria</taxon>
        <taxon>Alteromonadales</taxon>
        <taxon>Shewanellaceae</taxon>
        <taxon>Shewanella</taxon>
    </lineage>
</organism>
<dbReference type="AlphaFoldDB" id="A0A2T3H6G6"/>
<keyword evidence="2" id="KW-0812">Transmembrane</keyword>
<dbReference type="STRING" id="38313.GCA_000947195_00967"/>
<keyword evidence="5" id="KW-1185">Reference proteome</keyword>
<evidence type="ECO:0000313" key="4">
    <source>
        <dbReference type="EMBL" id="SUI51050.1"/>
    </source>
</evidence>
<evidence type="ECO:0000256" key="2">
    <source>
        <dbReference type="SAM" id="Phobius"/>
    </source>
</evidence>
<accession>A0A2T3H6G6</accession>
<evidence type="ECO:0000256" key="1">
    <source>
        <dbReference type="SAM" id="Coils"/>
    </source>
</evidence>
<dbReference type="RefSeq" id="WP_025886971.1">
    <property type="nucleotide sequence ID" value="NZ_AP024609.1"/>
</dbReference>
<reference evidence="4 5" key="1">
    <citation type="submission" date="2018-06" db="EMBL/GenBank/DDBJ databases">
        <authorList>
            <consortium name="Pathogen Informatics"/>
            <person name="Doyle S."/>
        </authorList>
    </citation>
    <scope>NUCLEOTIDE SEQUENCE [LARGE SCALE GENOMIC DNA]</scope>
    <source>
        <strain evidence="4 5">NCTC10738</strain>
    </source>
</reference>
<sequence length="70" mass="8244">MGLISLMLVIVIGIFAVILIKDYNRKQQYHQNGEVEKLQREVDELRQRIANLETIVTDKSYDLKDKINRL</sequence>
<feature type="transmembrane region" description="Helical" evidence="2">
    <location>
        <begin position="6"/>
        <end position="23"/>
    </location>
</feature>
<accession>A0A379YW22</accession>
<evidence type="ECO:0000313" key="5">
    <source>
        <dbReference type="Proteomes" id="UP000254069"/>
    </source>
</evidence>
<dbReference type="Proteomes" id="UP000825078">
    <property type="component" value="Chromosome"/>
</dbReference>
<evidence type="ECO:0008006" key="6">
    <source>
        <dbReference type="Google" id="ProtNLM"/>
    </source>
</evidence>